<evidence type="ECO:0000313" key="1">
    <source>
        <dbReference type="EMBL" id="EIM26946.1"/>
    </source>
</evidence>
<organism evidence="1 2">
    <name type="scientific">Microvirga lotononidis</name>
    <dbReference type="NCBI Taxonomy" id="864069"/>
    <lineage>
        <taxon>Bacteria</taxon>
        <taxon>Pseudomonadati</taxon>
        <taxon>Pseudomonadota</taxon>
        <taxon>Alphaproteobacteria</taxon>
        <taxon>Hyphomicrobiales</taxon>
        <taxon>Methylobacteriaceae</taxon>
        <taxon>Microvirga</taxon>
    </lineage>
</organism>
<dbReference type="AlphaFoldDB" id="I4YSK4"/>
<dbReference type="EMBL" id="JH660645">
    <property type="protein sequence ID" value="EIM26946.1"/>
    <property type="molecule type" value="Genomic_DNA"/>
</dbReference>
<reference evidence="1 2" key="1">
    <citation type="submission" date="2012-02" db="EMBL/GenBank/DDBJ databases">
        <title>Improved High-Quality Draft sequence of Microvirga sp. WSM3557.</title>
        <authorList>
            <consortium name="US DOE Joint Genome Institute"/>
            <person name="Lucas S."/>
            <person name="Han J."/>
            <person name="Lapidus A."/>
            <person name="Cheng J.-F."/>
            <person name="Goodwin L."/>
            <person name="Pitluck S."/>
            <person name="Peters L."/>
            <person name="Zhang X."/>
            <person name="Detter J.C."/>
            <person name="Han C."/>
            <person name="Tapia R."/>
            <person name="Land M."/>
            <person name="Hauser L."/>
            <person name="Kyrpides N."/>
            <person name="Ivanova N."/>
            <person name="Pagani I."/>
            <person name="Brau L."/>
            <person name="Yates R."/>
            <person name="O'Hara G."/>
            <person name="Rui T."/>
            <person name="Howieson J."/>
            <person name="Reeve W."/>
            <person name="Woyke T."/>
        </authorList>
    </citation>
    <scope>NUCLEOTIDE SEQUENCE [LARGE SCALE GENOMIC DNA]</scope>
    <source>
        <strain evidence="1 2">WSM3557</strain>
    </source>
</reference>
<proteinExistence type="predicted"/>
<gene>
    <name evidence="1" type="ORF">MicloDRAFT_00034990</name>
</gene>
<dbReference type="HOGENOM" id="CLU_3292484_0_0_5"/>
<evidence type="ECO:0000313" key="2">
    <source>
        <dbReference type="Proteomes" id="UP000003947"/>
    </source>
</evidence>
<name>I4YSK4_9HYPH</name>
<keyword evidence="2" id="KW-1185">Reference proteome</keyword>
<sequence length="40" mass="4167">MTKWNTSDDTKMCYSAQPRSALKPLLLAAGNGLPDAAASA</sequence>
<accession>I4YSK4</accession>
<protein>
    <submittedName>
        <fullName evidence="1">Uncharacterized protein</fullName>
    </submittedName>
</protein>
<dbReference type="Proteomes" id="UP000003947">
    <property type="component" value="Unassembled WGS sequence"/>
</dbReference>